<dbReference type="InterPro" id="IPR050659">
    <property type="entry name" value="Peptidase_M24B"/>
</dbReference>
<sequence>MLDLASIQESLREFGFEGWLLYDFRGVNVPARRLLGLEGVPAGSRRFFYMIPARGEPRKLVHAIETKALDHLPGEKTIYRSWPGLEEGLSHLIDGARRIAMEYAPNLSNPYISRVDGGTIEYVRKLGVEVTSSGDLIQLYEAAWDEDQWGMHLEAEKVTTSAYDVAWGFIADRTRDGGSVRETEVQAAILDHFAKHNLTTYSPPNVSVGPHSGDPHYEPTAGGDAAIHAGDFVLIDLWGKLKRPRSVYSDLTRVGYVGDATPDKYEKIFQIVAASRDAAIALVREAYAAGRPLRGFEVDDAAREVIRRAGYESSFIHRTGHNIGQEVHGNGANMDNLETHDERLVLPRTCFSIEPGIYFEDFGIRSEINVFIDAARTVHVTGGLQKAVVPILA</sequence>
<dbReference type="RefSeq" id="WP_277859273.1">
    <property type="nucleotide sequence ID" value="NZ_JARRAG010000001.1"/>
</dbReference>
<dbReference type="PANTHER" id="PTHR46112">
    <property type="entry name" value="AMINOPEPTIDASE"/>
    <property type="match status" value="1"/>
</dbReference>
<protein>
    <submittedName>
        <fullName evidence="2">M24 family metallopeptidase</fullName>
    </submittedName>
</protein>
<gene>
    <name evidence="2" type="ORF">PZE19_03980</name>
</gene>
<reference evidence="2 3" key="1">
    <citation type="submission" date="2023-03" db="EMBL/GenBank/DDBJ databases">
        <title>Paludisphaera mucosa sp. nov. a novel planctomycete from northern fen.</title>
        <authorList>
            <person name="Ivanova A."/>
        </authorList>
    </citation>
    <scope>NUCLEOTIDE SEQUENCE [LARGE SCALE GENOMIC DNA]</scope>
    <source>
        <strain evidence="2 3">Pla2</strain>
    </source>
</reference>
<comment type="caution">
    <text evidence="2">The sequence shown here is derived from an EMBL/GenBank/DDBJ whole genome shotgun (WGS) entry which is preliminary data.</text>
</comment>
<dbReference type="Proteomes" id="UP001216907">
    <property type="component" value="Unassembled WGS sequence"/>
</dbReference>
<proteinExistence type="predicted"/>
<dbReference type="InterPro" id="IPR036005">
    <property type="entry name" value="Creatinase/aminopeptidase-like"/>
</dbReference>
<evidence type="ECO:0000313" key="3">
    <source>
        <dbReference type="Proteomes" id="UP001216907"/>
    </source>
</evidence>
<dbReference type="Gene3D" id="3.90.230.10">
    <property type="entry name" value="Creatinase/methionine aminopeptidase superfamily"/>
    <property type="match status" value="1"/>
</dbReference>
<keyword evidence="3" id="KW-1185">Reference proteome</keyword>
<evidence type="ECO:0000259" key="1">
    <source>
        <dbReference type="Pfam" id="PF00557"/>
    </source>
</evidence>
<dbReference type="EMBL" id="JARRAG010000001">
    <property type="protein sequence ID" value="MDG3002914.1"/>
    <property type="molecule type" value="Genomic_DNA"/>
</dbReference>
<feature type="domain" description="Peptidase M24" evidence="1">
    <location>
        <begin position="174"/>
        <end position="372"/>
    </location>
</feature>
<dbReference type="Pfam" id="PF00557">
    <property type="entry name" value="Peptidase_M24"/>
    <property type="match status" value="1"/>
</dbReference>
<dbReference type="PANTHER" id="PTHR46112:SF3">
    <property type="entry name" value="AMINOPEPTIDASE YPDF"/>
    <property type="match status" value="1"/>
</dbReference>
<name>A0ABT6F676_9BACT</name>
<dbReference type="SUPFAM" id="SSF55920">
    <property type="entry name" value="Creatinase/aminopeptidase"/>
    <property type="match status" value="1"/>
</dbReference>
<accession>A0ABT6F676</accession>
<evidence type="ECO:0000313" key="2">
    <source>
        <dbReference type="EMBL" id="MDG3002914.1"/>
    </source>
</evidence>
<dbReference type="InterPro" id="IPR000994">
    <property type="entry name" value="Pept_M24"/>
</dbReference>
<organism evidence="2 3">
    <name type="scientific">Paludisphaera mucosa</name>
    <dbReference type="NCBI Taxonomy" id="3030827"/>
    <lineage>
        <taxon>Bacteria</taxon>
        <taxon>Pseudomonadati</taxon>
        <taxon>Planctomycetota</taxon>
        <taxon>Planctomycetia</taxon>
        <taxon>Isosphaerales</taxon>
        <taxon>Isosphaeraceae</taxon>
        <taxon>Paludisphaera</taxon>
    </lineage>
</organism>